<proteinExistence type="inferred from homology"/>
<evidence type="ECO:0000256" key="1">
    <source>
        <dbReference type="ARBA" id="ARBA00007727"/>
    </source>
</evidence>
<sequence length="309" mass="35830">MAYSTNLIPPFPLLLILPFHTPSPPTSLSKRIPIFPFYCVLHHINLARFLGRMRNMNAGFAGTHRMRIFWCPFLCILRPKQVACGDQDGLKGTYRVDVDIPANDWASISDFCDVLVFNTGHWYYSSLSANSPKLLINELIDLFLSFLKLWHKVLSLFIVRANQYYLLPIDMSYRFKVALENMVSYVQNKVPHKTLKIWRLQSPRHFYGGDWNQNDSCLFNKLIDKQQLNLWFDPNNNGPNKEERLLNRLIKGTLQGTDIQLLNLTQLSEFRAYAHPVIWLGQKDACLPGVLDTWVDILLELIHVGLEIR</sequence>
<accession>A0A5N5I829</accession>
<dbReference type="EMBL" id="SMOL01000033">
    <property type="protein sequence ID" value="KAB2634691.1"/>
    <property type="molecule type" value="Genomic_DNA"/>
</dbReference>
<dbReference type="OrthoDB" id="1713585at2759"/>
<comment type="similarity">
    <text evidence="1">Belongs to the PC-esterase family. TBL subfamily.</text>
</comment>
<dbReference type="PANTHER" id="PTHR32285:SF23">
    <property type="entry name" value="PROTEIN TRICHOME BIREFRINGENCE-LIKE 12"/>
    <property type="match status" value="1"/>
</dbReference>
<reference evidence="3 4" key="1">
    <citation type="submission" date="2019-09" db="EMBL/GenBank/DDBJ databases">
        <authorList>
            <person name="Ou C."/>
        </authorList>
    </citation>
    <scope>NUCLEOTIDE SEQUENCE [LARGE SCALE GENOMIC DNA]</scope>
    <source>
        <strain evidence="3">S2</strain>
        <tissue evidence="3">Leaf</tissue>
    </source>
</reference>
<evidence type="ECO:0000313" key="4">
    <source>
        <dbReference type="Proteomes" id="UP000327157"/>
    </source>
</evidence>
<dbReference type="GO" id="GO:0005794">
    <property type="term" value="C:Golgi apparatus"/>
    <property type="evidence" value="ECO:0007669"/>
    <property type="project" value="TreeGrafter"/>
</dbReference>
<name>A0A5N5I829_9ROSA</name>
<dbReference type="Proteomes" id="UP000327157">
    <property type="component" value="Unassembled WGS sequence"/>
</dbReference>
<dbReference type="PANTHER" id="PTHR32285">
    <property type="entry name" value="PROTEIN TRICHOME BIREFRINGENCE-LIKE 9-RELATED"/>
    <property type="match status" value="1"/>
</dbReference>
<dbReference type="AlphaFoldDB" id="A0A5N5I829"/>
<keyword evidence="4" id="KW-1185">Reference proteome</keyword>
<comment type="caution">
    <text evidence="3">The sequence shown here is derived from an EMBL/GenBank/DDBJ whole genome shotgun (WGS) entry which is preliminary data.</text>
</comment>
<dbReference type="GO" id="GO:0016413">
    <property type="term" value="F:O-acetyltransferase activity"/>
    <property type="evidence" value="ECO:0007669"/>
    <property type="project" value="InterPro"/>
</dbReference>
<evidence type="ECO:0000313" key="3">
    <source>
        <dbReference type="EMBL" id="KAB2634691.1"/>
    </source>
</evidence>
<dbReference type="InterPro" id="IPR029962">
    <property type="entry name" value="TBL"/>
</dbReference>
<protein>
    <submittedName>
        <fullName evidence="3">Protein trichome birefringence-like 12</fullName>
    </submittedName>
</protein>
<dbReference type="InterPro" id="IPR026057">
    <property type="entry name" value="TBL_C"/>
</dbReference>
<dbReference type="Pfam" id="PF13839">
    <property type="entry name" value="PC-Esterase"/>
    <property type="match status" value="1"/>
</dbReference>
<evidence type="ECO:0000259" key="2">
    <source>
        <dbReference type="Pfam" id="PF13839"/>
    </source>
</evidence>
<reference evidence="3 4" key="2">
    <citation type="submission" date="2019-11" db="EMBL/GenBank/DDBJ databases">
        <title>A de novo genome assembly of a pear dwarfing rootstock.</title>
        <authorList>
            <person name="Wang F."/>
            <person name="Wang J."/>
            <person name="Li S."/>
            <person name="Zhang Y."/>
            <person name="Fang M."/>
            <person name="Ma L."/>
            <person name="Zhao Y."/>
            <person name="Jiang S."/>
        </authorList>
    </citation>
    <scope>NUCLEOTIDE SEQUENCE [LARGE SCALE GENOMIC DNA]</scope>
    <source>
        <strain evidence="3">S2</strain>
        <tissue evidence="3">Leaf</tissue>
    </source>
</reference>
<gene>
    <name evidence="3" type="ORF">D8674_038139</name>
</gene>
<feature type="domain" description="Trichome birefringence-like C-terminal" evidence="2">
    <location>
        <begin position="66"/>
        <end position="300"/>
    </location>
</feature>
<organism evidence="3 4">
    <name type="scientific">Pyrus ussuriensis x Pyrus communis</name>
    <dbReference type="NCBI Taxonomy" id="2448454"/>
    <lineage>
        <taxon>Eukaryota</taxon>
        <taxon>Viridiplantae</taxon>
        <taxon>Streptophyta</taxon>
        <taxon>Embryophyta</taxon>
        <taxon>Tracheophyta</taxon>
        <taxon>Spermatophyta</taxon>
        <taxon>Magnoliopsida</taxon>
        <taxon>eudicotyledons</taxon>
        <taxon>Gunneridae</taxon>
        <taxon>Pentapetalae</taxon>
        <taxon>rosids</taxon>
        <taxon>fabids</taxon>
        <taxon>Rosales</taxon>
        <taxon>Rosaceae</taxon>
        <taxon>Amygdaloideae</taxon>
        <taxon>Maleae</taxon>
        <taxon>Pyrus</taxon>
    </lineage>
</organism>